<proteinExistence type="predicted"/>
<comment type="caution">
    <text evidence="2">The sequence shown here is derived from an EMBL/GenBank/DDBJ whole genome shotgun (WGS) entry which is preliminary data.</text>
</comment>
<keyword evidence="3" id="KW-1185">Reference proteome</keyword>
<sequence length="302" mass="33492">MNFITLRESAFVCLLLLQFTICCAGPIAVKSQNFMIHRVTRSDPSLSQDYQQFQAENAADLAATTIEPFIPTTEGLPVADFIDADLIRIEDQINPFIINAADQKEEPVDVEILSGPASLDSIPTDFASFVNFQDAIELVSNDGQFTPEQEDPSIDSRITSEINAEAPVVDLSQSVLSSDPEDFLPIHSPSVEPASPVEPIFIAHVLPLEPVVSSPEKVEISSSNRDYPPVMKEAFPYSDDGLLQPYYPSSEKVELRDYFPNRPFGSLPKPRELGFPPVSNTRENVMRDVNWQAKIGRAYRSS</sequence>
<evidence type="ECO:0000313" key="3">
    <source>
        <dbReference type="Proteomes" id="UP001234178"/>
    </source>
</evidence>
<accession>A0ABQ9ZI12</accession>
<name>A0ABQ9ZI12_9CRUS</name>
<evidence type="ECO:0000313" key="2">
    <source>
        <dbReference type="EMBL" id="KAK4012555.1"/>
    </source>
</evidence>
<gene>
    <name evidence="2" type="ORF">OUZ56_024797</name>
</gene>
<keyword evidence="1" id="KW-0732">Signal</keyword>
<dbReference type="EMBL" id="JAOYFB010000004">
    <property type="protein sequence ID" value="KAK4012555.1"/>
    <property type="molecule type" value="Genomic_DNA"/>
</dbReference>
<feature type="signal peptide" evidence="1">
    <location>
        <begin position="1"/>
        <end position="24"/>
    </location>
</feature>
<dbReference type="Proteomes" id="UP001234178">
    <property type="component" value="Unassembled WGS sequence"/>
</dbReference>
<organism evidence="2 3">
    <name type="scientific">Daphnia magna</name>
    <dbReference type="NCBI Taxonomy" id="35525"/>
    <lineage>
        <taxon>Eukaryota</taxon>
        <taxon>Metazoa</taxon>
        <taxon>Ecdysozoa</taxon>
        <taxon>Arthropoda</taxon>
        <taxon>Crustacea</taxon>
        <taxon>Branchiopoda</taxon>
        <taxon>Diplostraca</taxon>
        <taxon>Cladocera</taxon>
        <taxon>Anomopoda</taxon>
        <taxon>Daphniidae</taxon>
        <taxon>Daphnia</taxon>
    </lineage>
</organism>
<protein>
    <submittedName>
        <fullName evidence="2">Uncharacterized protein</fullName>
    </submittedName>
</protein>
<evidence type="ECO:0000256" key="1">
    <source>
        <dbReference type="SAM" id="SignalP"/>
    </source>
</evidence>
<feature type="chain" id="PRO_5046188926" evidence="1">
    <location>
        <begin position="25"/>
        <end position="302"/>
    </location>
</feature>
<reference evidence="2 3" key="1">
    <citation type="journal article" date="2023" name="Nucleic Acids Res.">
        <title>The hologenome of Daphnia magna reveals possible DNA methylation and microbiome-mediated evolution of the host genome.</title>
        <authorList>
            <person name="Chaturvedi A."/>
            <person name="Li X."/>
            <person name="Dhandapani V."/>
            <person name="Marshall H."/>
            <person name="Kissane S."/>
            <person name="Cuenca-Cambronero M."/>
            <person name="Asole G."/>
            <person name="Calvet F."/>
            <person name="Ruiz-Romero M."/>
            <person name="Marangio P."/>
            <person name="Guigo R."/>
            <person name="Rago D."/>
            <person name="Mirbahai L."/>
            <person name="Eastwood N."/>
            <person name="Colbourne J.K."/>
            <person name="Zhou J."/>
            <person name="Mallon E."/>
            <person name="Orsini L."/>
        </authorList>
    </citation>
    <scope>NUCLEOTIDE SEQUENCE [LARGE SCALE GENOMIC DNA]</scope>
    <source>
        <strain evidence="2">LRV0_1</strain>
    </source>
</reference>